<dbReference type="EMBL" id="MU006562">
    <property type="protein sequence ID" value="KAF2751467.1"/>
    <property type="molecule type" value="Genomic_DNA"/>
</dbReference>
<feature type="region of interest" description="Disordered" evidence="1">
    <location>
        <begin position="119"/>
        <end position="152"/>
    </location>
</feature>
<protein>
    <submittedName>
        <fullName evidence="2">Uncharacterized protein</fullName>
    </submittedName>
</protein>
<name>A0A6A6VQH2_9PLEO</name>
<reference evidence="2" key="1">
    <citation type="journal article" date="2020" name="Stud. Mycol.">
        <title>101 Dothideomycetes genomes: a test case for predicting lifestyles and emergence of pathogens.</title>
        <authorList>
            <person name="Haridas S."/>
            <person name="Albert R."/>
            <person name="Binder M."/>
            <person name="Bloem J."/>
            <person name="Labutti K."/>
            <person name="Salamov A."/>
            <person name="Andreopoulos B."/>
            <person name="Baker S."/>
            <person name="Barry K."/>
            <person name="Bills G."/>
            <person name="Bluhm B."/>
            <person name="Cannon C."/>
            <person name="Castanera R."/>
            <person name="Culley D."/>
            <person name="Daum C."/>
            <person name="Ezra D."/>
            <person name="Gonzalez J."/>
            <person name="Henrissat B."/>
            <person name="Kuo A."/>
            <person name="Liang C."/>
            <person name="Lipzen A."/>
            <person name="Lutzoni F."/>
            <person name="Magnuson J."/>
            <person name="Mondo S."/>
            <person name="Nolan M."/>
            <person name="Ohm R."/>
            <person name="Pangilinan J."/>
            <person name="Park H.-J."/>
            <person name="Ramirez L."/>
            <person name="Alfaro M."/>
            <person name="Sun H."/>
            <person name="Tritt A."/>
            <person name="Yoshinaga Y."/>
            <person name="Zwiers L.-H."/>
            <person name="Turgeon B."/>
            <person name="Goodwin S."/>
            <person name="Spatafora J."/>
            <person name="Crous P."/>
            <person name="Grigoriev I."/>
        </authorList>
    </citation>
    <scope>NUCLEOTIDE SEQUENCE</scope>
    <source>
        <strain evidence="2">CBS 119925</strain>
    </source>
</reference>
<evidence type="ECO:0000313" key="3">
    <source>
        <dbReference type="Proteomes" id="UP000799440"/>
    </source>
</evidence>
<gene>
    <name evidence="2" type="ORF">M011DRAFT_115209</name>
</gene>
<feature type="compositionally biased region" description="Pro residues" evidence="1">
    <location>
        <begin position="121"/>
        <end position="135"/>
    </location>
</feature>
<organism evidence="2 3">
    <name type="scientific">Sporormia fimetaria CBS 119925</name>
    <dbReference type="NCBI Taxonomy" id="1340428"/>
    <lineage>
        <taxon>Eukaryota</taxon>
        <taxon>Fungi</taxon>
        <taxon>Dikarya</taxon>
        <taxon>Ascomycota</taxon>
        <taxon>Pezizomycotina</taxon>
        <taxon>Dothideomycetes</taxon>
        <taxon>Pleosporomycetidae</taxon>
        <taxon>Pleosporales</taxon>
        <taxon>Sporormiaceae</taxon>
        <taxon>Sporormia</taxon>
    </lineage>
</organism>
<dbReference type="AlphaFoldDB" id="A0A6A6VQH2"/>
<sequence>MQCGFPSDEQSPLSHCEQRSTGLVHSSVPVDSCTYHTKTQSSPVFEIIFYNALHNPPIVRYFVSILYHLPATTSTTPSQRSTTLPPYPFCFHLFHPHSSISTQRDTIPLLHTPRTAYKAPPLHPSNNPHPHPKPTPTSNIRTCDETKRSICG</sequence>
<evidence type="ECO:0000313" key="2">
    <source>
        <dbReference type="EMBL" id="KAF2751467.1"/>
    </source>
</evidence>
<evidence type="ECO:0000256" key="1">
    <source>
        <dbReference type="SAM" id="MobiDB-lite"/>
    </source>
</evidence>
<accession>A0A6A6VQH2</accession>
<feature type="compositionally biased region" description="Basic and acidic residues" evidence="1">
    <location>
        <begin position="142"/>
        <end position="152"/>
    </location>
</feature>
<keyword evidence="3" id="KW-1185">Reference proteome</keyword>
<proteinExistence type="predicted"/>
<dbReference type="Proteomes" id="UP000799440">
    <property type="component" value="Unassembled WGS sequence"/>
</dbReference>